<organism evidence="1">
    <name type="scientific">marine sediment metagenome</name>
    <dbReference type="NCBI Taxonomy" id="412755"/>
    <lineage>
        <taxon>unclassified sequences</taxon>
        <taxon>metagenomes</taxon>
        <taxon>ecological metagenomes</taxon>
    </lineage>
</organism>
<dbReference type="AlphaFoldDB" id="X1GW26"/>
<gene>
    <name evidence="1" type="ORF">S03H2_33552</name>
</gene>
<accession>X1GW26</accession>
<name>X1GW26_9ZZZZ</name>
<dbReference type="EMBL" id="BARU01020425">
    <property type="protein sequence ID" value="GAH49030.1"/>
    <property type="molecule type" value="Genomic_DNA"/>
</dbReference>
<proteinExistence type="predicted"/>
<protein>
    <submittedName>
        <fullName evidence="1">Uncharacterized protein</fullName>
    </submittedName>
</protein>
<sequence length="63" mass="6925">MRVIETLWFTNIKGTCGIVLGEEDVTKDPVAYISVVGGSNAQLDTEDIVAWGNKFPRDTALRI</sequence>
<reference evidence="1" key="1">
    <citation type="journal article" date="2014" name="Front. Microbiol.">
        <title>High frequency of phylogenetically diverse reductive dehalogenase-homologous genes in deep subseafloor sedimentary metagenomes.</title>
        <authorList>
            <person name="Kawai M."/>
            <person name="Futagami T."/>
            <person name="Toyoda A."/>
            <person name="Takaki Y."/>
            <person name="Nishi S."/>
            <person name="Hori S."/>
            <person name="Arai W."/>
            <person name="Tsubouchi T."/>
            <person name="Morono Y."/>
            <person name="Uchiyama I."/>
            <person name="Ito T."/>
            <person name="Fujiyama A."/>
            <person name="Inagaki F."/>
            <person name="Takami H."/>
        </authorList>
    </citation>
    <scope>NUCLEOTIDE SEQUENCE</scope>
    <source>
        <strain evidence="1">Expedition CK06-06</strain>
    </source>
</reference>
<evidence type="ECO:0000313" key="1">
    <source>
        <dbReference type="EMBL" id="GAH49030.1"/>
    </source>
</evidence>
<feature type="non-terminal residue" evidence="1">
    <location>
        <position position="63"/>
    </location>
</feature>
<comment type="caution">
    <text evidence="1">The sequence shown here is derived from an EMBL/GenBank/DDBJ whole genome shotgun (WGS) entry which is preliminary data.</text>
</comment>